<dbReference type="PANTHER" id="PTHR12499:SF0">
    <property type="entry name" value="OPTIC ATROPHY 3 PROTEIN"/>
    <property type="match status" value="1"/>
</dbReference>
<dbReference type="AlphaFoldDB" id="A0A7J7JAL6"/>
<dbReference type="GO" id="GO:0005739">
    <property type="term" value="C:mitochondrion"/>
    <property type="evidence" value="ECO:0007669"/>
    <property type="project" value="TreeGrafter"/>
</dbReference>
<name>A0A7J7JAL6_BUGNE</name>
<comment type="caution">
    <text evidence="3">The sequence shown here is derived from an EMBL/GenBank/DDBJ whole genome shotgun (WGS) entry which is preliminary data.</text>
</comment>
<reference evidence="3" key="1">
    <citation type="submission" date="2020-06" db="EMBL/GenBank/DDBJ databases">
        <title>Draft genome of Bugula neritina, a colonial animal packing powerful symbionts and potential medicines.</title>
        <authorList>
            <person name="Rayko M."/>
        </authorList>
    </citation>
    <scope>NUCLEOTIDE SEQUENCE [LARGE SCALE GENOMIC DNA]</scope>
    <source>
        <strain evidence="3">Kwan_BN1</strain>
    </source>
</reference>
<dbReference type="OrthoDB" id="2129069at2759"/>
<proteinExistence type="inferred from homology"/>
<dbReference type="Pfam" id="PF07047">
    <property type="entry name" value="OPA3"/>
    <property type="match status" value="1"/>
</dbReference>
<dbReference type="GO" id="GO:0019216">
    <property type="term" value="P:regulation of lipid metabolic process"/>
    <property type="evidence" value="ECO:0007669"/>
    <property type="project" value="TreeGrafter"/>
</dbReference>
<dbReference type="Proteomes" id="UP000593567">
    <property type="component" value="Unassembled WGS sequence"/>
</dbReference>
<evidence type="ECO:0000313" key="4">
    <source>
        <dbReference type="Proteomes" id="UP000593567"/>
    </source>
</evidence>
<organism evidence="3 4">
    <name type="scientific">Bugula neritina</name>
    <name type="common">Brown bryozoan</name>
    <name type="synonym">Sertularia neritina</name>
    <dbReference type="NCBI Taxonomy" id="10212"/>
    <lineage>
        <taxon>Eukaryota</taxon>
        <taxon>Metazoa</taxon>
        <taxon>Spiralia</taxon>
        <taxon>Lophotrochozoa</taxon>
        <taxon>Bryozoa</taxon>
        <taxon>Gymnolaemata</taxon>
        <taxon>Cheilostomatida</taxon>
        <taxon>Flustrina</taxon>
        <taxon>Buguloidea</taxon>
        <taxon>Bugulidae</taxon>
        <taxon>Bugula</taxon>
    </lineage>
</organism>
<protein>
    <submittedName>
        <fullName evidence="3">OPA3</fullName>
    </submittedName>
</protein>
<keyword evidence="2" id="KW-0175">Coiled coil</keyword>
<evidence type="ECO:0000313" key="3">
    <source>
        <dbReference type="EMBL" id="KAF6023017.1"/>
    </source>
</evidence>
<keyword evidence="4" id="KW-1185">Reference proteome</keyword>
<comment type="similarity">
    <text evidence="1">Belongs to the OPA3 family.</text>
</comment>
<dbReference type="EMBL" id="VXIV02002771">
    <property type="protein sequence ID" value="KAF6023017.1"/>
    <property type="molecule type" value="Genomic_DNA"/>
</dbReference>
<accession>A0A7J7JAL6</accession>
<sequence length="174" mass="19823">MPFPAVKLVGLFIKQLSKPLAGYIKRKAKGSHILRTYICMPPAQLYHRMDVSLRMWSADSSRSKDFKVTPLKEDAAIDIGADLLGEIVIFTVSVGVIALEYWRQTANAAKKEQKQDDTLVLLRKEINELTRTVEMRQKSLDELTLILENYKSKDFQLVKADSKQDSQKLKTKVP</sequence>
<dbReference type="PANTHER" id="PTHR12499">
    <property type="entry name" value="OPTIC ATROPHY 3 PROTEIN OPA3"/>
    <property type="match status" value="1"/>
</dbReference>
<dbReference type="InterPro" id="IPR010754">
    <property type="entry name" value="OPA3-like"/>
</dbReference>
<gene>
    <name evidence="3" type="ORF">EB796_018659</name>
</gene>
<evidence type="ECO:0000256" key="1">
    <source>
        <dbReference type="ARBA" id="ARBA00007584"/>
    </source>
</evidence>
<evidence type="ECO:0000256" key="2">
    <source>
        <dbReference type="ARBA" id="ARBA00023054"/>
    </source>
</evidence>